<comment type="caution">
    <text evidence="1">The sequence shown here is derived from an EMBL/GenBank/DDBJ whole genome shotgun (WGS) entry which is preliminary data.</text>
</comment>
<dbReference type="InterPro" id="IPR021938">
    <property type="entry name" value="DUF3553"/>
</dbReference>
<evidence type="ECO:0000313" key="2">
    <source>
        <dbReference type="Proteomes" id="UP000305654"/>
    </source>
</evidence>
<reference evidence="1 2" key="1">
    <citation type="submission" date="2019-05" db="EMBL/GenBank/DDBJ databases">
        <authorList>
            <person name="Pankratov T."/>
            <person name="Grouzdev D."/>
        </authorList>
    </citation>
    <scope>NUCLEOTIDE SEQUENCE [LARGE SCALE GENOMIC DNA]</scope>
    <source>
        <strain evidence="1 2">KEBCLARHB70R</strain>
    </source>
</reference>
<dbReference type="AlphaFoldDB" id="A0A5R9JCA8"/>
<proteinExistence type="predicted"/>
<organism evidence="1 2">
    <name type="scientific">Lichenicoccus roseus</name>
    <dbReference type="NCBI Taxonomy" id="2683649"/>
    <lineage>
        <taxon>Bacteria</taxon>
        <taxon>Pseudomonadati</taxon>
        <taxon>Pseudomonadota</taxon>
        <taxon>Alphaproteobacteria</taxon>
        <taxon>Acetobacterales</taxon>
        <taxon>Acetobacteraceae</taxon>
        <taxon>Lichenicoccus</taxon>
    </lineage>
</organism>
<accession>A0A5R9JCA8</accession>
<dbReference type="EMBL" id="VCDI01000001">
    <property type="protein sequence ID" value="TLU74629.1"/>
    <property type="molecule type" value="Genomic_DNA"/>
</dbReference>
<dbReference type="Pfam" id="PF12073">
    <property type="entry name" value="DUF3553"/>
    <property type="match status" value="1"/>
</dbReference>
<dbReference type="Proteomes" id="UP000305654">
    <property type="component" value="Unassembled WGS sequence"/>
</dbReference>
<gene>
    <name evidence="1" type="ORF">FE263_01565</name>
</gene>
<dbReference type="OrthoDB" id="7361229at2"/>
<keyword evidence="2" id="KW-1185">Reference proteome</keyword>
<sequence length="69" mass="7743">MGQPAGLPTFRTSIEPGQWVMHPEHRDWGMGQVQSAVGTRVTVNFEHRGKVLINAALVDLQIQYQITSR</sequence>
<name>A0A5R9JCA8_9PROT</name>
<protein>
    <submittedName>
        <fullName evidence="1">DUF3553 domain-containing protein</fullName>
    </submittedName>
</protein>
<evidence type="ECO:0000313" key="1">
    <source>
        <dbReference type="EMBL" id="TLU74629.1"/>
    </source>
</evidence>